<keyword evidence="3" id="KW-0539">Nucleus</keyword>
<keyword evidence="7" id="KW-1185">Reference proteome</keyword>
<dbReference type="InterPro" id="IPR044522">
    <property type="entry name" value="TSO1-like"/>
</dbReference>
<comment type="subcellular location">
    <subcellularLocation>
        <location evidence="1">Nucleus</location>
    </subcellularLocation>
</comment>
<dbReference type="InterPro" id="IPR033467">
    <property type="entry name" value="Tesmin/TSO1-like_CXC"/>
</dbReference>
<evidence type="ECO:0000256" key="4">
    <source>
        <dbReference type="SAM" id="MobiDB-lite"/>
    </source>
</evidence>
<sequence length="957" mass="104077">MDSPERTQITSPSPVQDSPLFNFLSTLSPIKPVKSRTAAQGFTEYNFPSPVFTSPRINPQRETGFSKGSQCVLLSKMKPSVEEEADGSFASEQSITKSIGDGRTSCSSKECNKDSEQTIPRSSPGSVREYLADTVVVGKADVVNSTASTELLVNQAHDVSHGCISSKENLANLANDPVAKDTEAEAVASHTLLETAEEDLLVTEPVSGEQPAIVANQMEPTSVEADADGPACSISLYHHSLQDAEVSQQSALECTRQLPCESLQMTQAHDDRDEIQGVTYDGSVESSVFYDCEEGNQQQRGTLRRCLQFETAQAQGNTFCNSSWNAPNDLNSRSPASSTDLEIGAPLQRKSRSASRSSQPVNTSRRITSKKFTITRVTTIETHEVGRSTRNSVISSAKVRMPSIGLHLNSIVNTSASSKFIAKSCSSSHSRKTLCITEQDLRDSSVNPSLSTGKFSDTLDNNQQGSLATARESAATFPSSRDMNLMNEVLNFEEENVDHATPCDSWNTASENSLRFEEFSEPPSKKRRKKTPQSIDSSEGCRGCNCKKSKCLKLYCECFAAGMYCSDFCSCVGCFNKPEYEATVLATRHQIESRNPDAFAPKVLGTYKEIGNQVTPSSGRHKRGCNCKKSKCLKKYCECYQAGVGCSDGCRCEGCQNAFGVRGGYDESREMLYRKIEDEKWDDSSGDKLEMANRSNLLQLELELPNPDNLSPLTPMFQSSNHGKDTAKSRLQASRYDPSPESERQLKTDQGTSDVITRDLESECSIAGSANPVLQRHDELTDLCDLTPLPNILSSRAKASSSSSKSAGSAKASEGRLHPGSVSLSSAASHGWRGSPVTPLPRLGVNKYPQEPDSDKSTLCQIQEDDTPEILKDTRTPIKAVKASSPSQKRVSPPQNHSPEPRLTCSPSLIRSPSLTGSPRLTCSPSLKSGRKFVLRSISAFPPLTPYSDPKGGRTDK</sequence>
<dbReference type="InterPro" id="IPR005172">
    <property type="entry name" value="CRC"/>
</dbReference>
<accession>A0A4Y7IXR3</accession>
<feature type="compositionally biased region" description="Polar residues" evidence="4">
    <location>
        <begin position="359"/>
        <end position="368"/>
    </location>
</feature>
<dbReference type="PANTHER" id="PTHR46159">
    <property type="entry name" value="PROTEIN TESMIN/TSO1-LIKE CXC 2"/>
    <property type="match status" value="1"/>
</dbReference>
<feature type="region of interest" description="Disordered" evidence="4">
    <location>
        <begin position="83"/>
        <end position="125"/>
    </location>
</feature>
<evidence type="ECO:0000313" key="6">
    <source>
        <dbReference type="EMBL" id="RZC53684.1"/>
    </source>
</evidence>
<dbReference type="GO" id="GO:0005634">
    <property type="term" value="C:nucleus"/>
    <property type="evidence" value="ECO:0007669"/>
    <property type="project" value="UniProtKB-SubCell"/>
</dbReference>
<dbReference type="PANTHER" id="PTHR46159:SF6">
    <property type="entry name" value="OS12G0605300 PROTEIN"/>
    <property type="match status" value="1"/>
</dbReference>
<reference evidence="6 7" key="1">
    <citation type="journal article" date="2018" name="Science">
        <title>The opium poppy genome and morphinan production.</title>
        <authorList>
            <person name="Guo L."/>
            <person name="Winzer T."/>
            <person name="Yang X."/>
            <person name="Li Y."/>
            <person name="Ning Z."/>
            <person name="He Z."/>
            <person name="Teodor R."/>
            <person name="Lu Y."/>
            <person name="Bowser T.A."/>
            <person name="Graham I.A."/>
            <person name="Ye K."/>
        </authorList>
    </citation>
    <scope>NUCLEOTIDE SEQUENCE [LARGE SCALE GENOMIC DNA]</scope>
    <source>
        <strain evidence="7">cv. HN1</strain>
        <tissue evidence="6">Leaves</tissue>
    </source>
</reference>
<protein>
    <recommendedName>
        <fullName evidence="5">CRC domain-containing protein</fullName>
    </recommendedName>
</protein>
<dbReference type="OMA" id="KVDCANS"/>
<feature type="region of interest" description="Disordered" evidence="4">
    <location>
        <begin position="1"/>
        <end position="20"/>
    </location>
</feature>
<proteinExistence type="inferred from homology"/>
<feature type="compositionally biased region" description="Low complexity" evidence="4">
    <location>
        <begin position="795"/>
        <end position="812"/>
    </location>
</feature>
<dbReference type="Pfam" id="PF03638">
    <property type="entry name" value="TCR"/>
    <property type="match status" value="2"/>
</dbReference>
<evidence type="ECO:0000256" key="2">
    <source>
        <dbReference type="ARBA" id="ARBA00007267"/>
    </source>
</evidence>
<dbReference type="OrthoDB" id="6283463at2759"/>
<feature type="compositionally biased region" description="Polar residues" evidence="4">
    <location>
        <begin position="1"/>
        <end position="16"/>
    </location>
</feature>
<comment type="similarity">
    <text evidence="2">Belongs to the lin-54 family.</text>
</comment>
<feature type="domain" description="CRC" evidence="5">
    <location>
        <begin position="540"/>
        <end position="660"/>
    </location>
</feature>
<dbReference type="GO" id="GO:0003700">
    <property type="term" value="F:DNA-binding transcription factor activity"/>
    <property type="evidence" value="ECO:0007669"/>
    <property type="project" value="InterPro"/>
</dbReference>
<dbReference type="Gramene" id="RZC53684">
    <property type="protein sequence ID" value="RZC53684"/>
    <property type="gene ID" value="C5167_012536"/>
</dbReference>
<dbReference type="EMBL" id="CM010717">
    <property type="protein sequence ID" value="RZC53684.1"/>
    <property type="molecule type" value="Genomic_DNA"/>
</dbReference>
<feature type="compositionally biased region" description="Polar residues" evidence="4">
    <location>
        <begin position="320"/>
        <end position="340"/>
    </location>
</feature>
<feature type="compositionally biased region" description="Polar residues" evidence="4">
    <location>
        <begin position="905"/>
        <end position="926"/>
    </location>
</feature>
<evidence type="ECO:0000313" key="7">
    <source>
        <dbReference type="Proteomes" id="UP000316621"/>
    </source>
</evidence>
<evidence type="ECO:0000259" key="5">
    <source>
        <dbReference type="PROSITE" id="PS51634"/>
    </source>
</evidence>
<dbReference type="SMART" id="SM01114">
    <property type="entry name" value="CXC"/>
    <property type="match status" value="2"/>
</dbReference>
<gene>
    <name evidence="6" type="ORF">C5167_012536</name>
</gene>
<feature type="region of interest" description="Disordered" evidence="4">
    <location>
        <begin position="514"/>
        <end position="541"/>
    </location>
</feature>
<dbReference type="STRING" id="3469.A0A4Y7IXR3"/>
<dbReference type="PROSITE" id="PS51634">
    <property type="entry name" value="CRC"/>
    <property type="match status" value="1"/>
</dbReference>
<dbReference type="AlphaFoldDB" id="A0A4Y7IXR3"/>
<evidence type="ECO:0000256" key="3">
    <source>
        <dbReference type="ARBA" id="ARBA00023242"/>
    </source>
</evidence>
<feature type="region of interest" description="Disordered" evidence="4">
    <location>
        <begin position="705"/>
        <end position="753"/>
    </location>
</feature>
<dbReference type="Proteomes" id="UP000316621">
    <property type="component" value="Chromosome 3"/>
</dbReference>
<organism evidence="6 7">
    <name type="scientific">Papaver somniferum</name>
    <name type="common">Opium poppy</name>
    <dbReference type="NCBI Taxonomy" id="3469"/>
    <lineage>
        <taxon>Eukaryota</taxon>
        <taxon>Viridiplantae</taxon>
        <taxon>Streptophyta</taxon>
        <taxon>Embryophyta</taxon>
        <taxon>Tracheophyta</taxon>
        <taxon>Spermatophyta</taxon>
        <taxon>Magnoliopsida</taxon>
        <taxon>Ranunculales</taxon>
        <taxon>Papaveraceae</taxon>
        <taxon>Papaveroideae</taxon>
        <taxon>Papaver</taxon>
    </lineage>
</organism>
<evidence type="ECO:0000256" key="1">
    <source>
        <dbReference type="ARBA" id="ARBA00004123"/>
    </source>
</evidence>
<feature type="region of interest" description="Disordered" evidence="4">
    <location>
        <begin position="795"/>
        <end position="926"/>
    </location>
</feature>
<feature type="region of interest" description="Disordered" evidence="4">
    <location>
        <begin position="320"/>
        <end position="368"/>
    </location>
</feature>
<name>A0A4Y7IXR3_PAPSO</name>
<feature type="compositionally biased region" description="Polar residues" evidence="4">
    <location>
        <begin position="884"/>
        <end position="898"/>
    </location>
</feature>